<evidence type="ECO:0000313" key="2">
    <source>
        <dbReference type="EMBL" id="JAG83282.1"/>
    </source>
</evidence>
<evidence type="ECO:0000256" key="1">
    <source>
        <dbReference type="SAM" id="SignalP"/>
    </source>
</evidence>
<keyword evidence="3" id="KW-1185">Reference proteome</keyword>
<dbReference type="RefSeq" id="XP_011313600.1">
    <property type="nucleotide sequence ID" value="XM_011315298.1"/>
</dbReference>
<gene>
    <name evidence="2" type="primary">SEC24C</name>
    <name evidence="4" type="synonym">LOC105273060</name>
    <name evidence="2" type="ORF">g.2596</name>
</gene>
<evidence type="ECO:0000313" key="4">
    <source>
        <dbReference type="RefSeq" id="XP_011313600.1"/>
    </source>
</evidence>
<accession>A0A0C9RWS5</accession>
<dbReference type="KEGG" id="fas:105273060"/>
<feature type="signal peptide" evidence="1">
    <location>
        <begin position="1"/>
        <end position="22"/>
    </location>
</feature>
<accession>A0A9R1TQ12</accession>
<sequence length="163" mass="17936">MHLHGLILVFCLLILNVFTCYSENSRIMEDSGESTLEKLVKLFARPGAFSRVDEILGENSIDEGITACPKGEEGLDCRRAEARRSVECPSGDCYCYSCAIAGPDMWASCCRESSKCCSHLAAACRNCDHPTLIPFCSKYFKKCLINSSDVTTISTTIERPSKA</sequence>
<keyword evidence="1" id="KW-0732">Signal</keyword>
<dbReference type="OrthoDB" id="7671895at2759"/>
<dbReference type="GeneID" id="105273060"/>
<reference evidence="2" key="1">
    <citation type="submission" date="2015-01" db="EMBL/GenBank/DDBJ databases">
        <title>Transcriptome Assembly of Fopius arisanus.</title>
        <authorList>
            <person name="Geib S."/>
        </authorList>
    </citation>
    <scope>NUCLEOTIDE SEQUENCE</scope>
</reference>
<reference evidence="4" key="2">
    <citation type="submission" date="2025-04" db="UniProtKB">
        <authorList>
            <consortium name="RefSeq"/>
        </authorList>
    </citation>
    <scope>IDENTIFICATION</scope>
    <source>
        <strain evidence="4">USDA-PBARC FA_bdor</strain>
        <tissue evidence="4">Whole organism</tissue>
    </source>
</reference>
<dbReference type="AlphaFoldDB" id="A0A0C9RWS5"/>
<feature type="chain" id="PRO_5044541831" evidence="1">
    <location>
        <begin position="23"/>
        <end position="163"/>
    </location>
</feature>
<evidence type="ECO:0000313" key="3">
    <source>
        <dbReference type="Proteomes" id="UP000694866"/>
    </source>
</evidence>
<dbReference type="Proteomes" id="UP000694866">
    <property type="component" value="Unplaced"/>
</dbReference>
<proteinExistence type="predicted"/>
<protein>
    <submittedName>
        <fullName evidence="2">SEC24C protein</fullName>
    </submittedName>
</protein>
<organism evidence="2">
    <name type="scientific">Fopius arisanus</name>
    <dbReference type="NCBI Taxonomy" id="64838"/>
    <lineage>
        <taxon>Eukaryota</taxon>
        <taxon>Metazoa</taxon>
        <taxon>Ecdysozoa</taxon>
        <taxon>Arthropoda</taxon>
        <taxon>Hexapoda</taxon>
        <taxon>Insecta</taxon>
        <taxon>Pterygota</taxon>
        <taxon>Neoptera</taxon>
        <taxon>Endopterygota</taxon>
        <taxon>Hymenoptera</taxon>
        <taxon>Apocrita</taxon>
        <taxon>Ichneumonoidea</taxon>
        <taxon>Braconidae</taxon>
        <taxon>Opiinae</taxon>
        <taxon>Fopius</taxon>
    </lineage>
</organism>
<dbReference type="EMBL" id="GBYB01013515">
    <property type="protein sequence ID" value="JAG83282.1"/>
    <property type="molecule type" value="Transcribed_RNA"/>
</dbReference>
<name>A0A0C9RWS5_9HYME</name>